<proteinExistence type="predicted"/>
<feature type="region of interest" description="Disordered" evidence="1">
    <location>
        <begin position="274"/>
        <end position="293"/>
    </location>
</feature>
<dbReference type="VEuPathDB" id="FungiDB:G647_07040"/>
<dbReference type="HOGENOM" id="CLU_801683_0_0_1"/>
<feature type="compositionally biased region" description="Low complexity" evidence="1">
    <location>
        <begin position="204"/>
        <end position="220"/>
    </location>
</feature>
<dbReference type="EMBL" id="KB822707">
    <property type="protein sequence ID" value="ETI20698.1"/>
    <property type="molecule type" value="Genomic_DNA"/>
</dbReference>
<accession>V9D325</accession>
<dbReference type="GeneID" id="19985533"/>
<evidence type="ECO:0000313" key="3">
    <source>
        <dbReference type="Proteomes" id="UP000030678"/>
    </source>
</evidence>
<dbReference type="AlphaFoldDB" id="V9D325"/>
<organism evidence="2 3">
    <name type="scientific">Cladophialophora carrionii CBS 160.54</name>
    <dbReference type="NCBI Taxonomy" id="1279043"/>
    <lineage>
        <taxon>Eukaryota</taxon>
        <taxon>Fungi</taxon>
        <taxon>Dikarya</taxon>
        <taxon>Ascomycota</taxon>
        <taxon>Pezizomycotina</taxon>
        <taxon>Eurotiomycetes</taxon>
        <taxon>Chaetothyriomycetidae</taxon>
        <taxon>Chaetothyriales</taxon>
        <taxon>Herpotrichiellaceae</taxon>
        <taxon>Cladophialophora</taxon>
    </lineage>
</organism>
<evidence type="ECO:0000256" key="1">
    <source>
        <dbReference type="SAM" id="MobiDB-lite"/>
    </source>
</evidence>
<reference evidence="2 3" key="1">
    <citation type="submission" date="2013-03" db="EMBL/GenBank/DDBJ databases">
        <title>The Genome Sequence of Cladophialophora carrionii CBS 160.54.</title>
        <authorList>
            <consortium name="The Broad Institute Genomics Platform"/>
            <person name="Cuomo C."/>
            <person name="de Hoog S."/>
            <person name="Gorbushina A."/>
            <person name="Walker B."/>
            <person name="Young S.K."/>
            <person name="Zeng Q."/>
            <person name="Gargeya S."/>
            <person name="Fitzgerald M."/>
            <person name="Haas B."/>
            <person name="Abouelleil A."/>
            <person name="Allen A.W."/>
            <person name="Alvarado L."/>
            <person name="Arachchi H.M."/>
            <person name="Berlin A.M."/>
            <person name="Chapman S.B."/>
            <person name="Gainer-Dewar J."/>
            <person name="Goldberg J."/>
            <person name="Griggs A."/>
            <person name="Gujja S."/>
            <person name="Hansen M."/>
            <person name="Howarth C."/>
            <person name="Imamovic A."/>
            <person name="Ireland A."/>
            <person name="Larimer J."/>
            <person name="McCowan C."/>
            <person name="Murphy C."/>
            <person name="Pearson M."/>
            <person name="Poon T.W."/>
            <person name="Priest M."/>
            <person name="Roberts A."/>
            <person name="Saif S."/>
            <person name="Shea T."/>
            <person name="Sisk P."/>
            <person name="Sykes S."/>
            <person name="Wortman J."/>
            <person name="Nusbaum C."/>
            <person name="Birren B."/>
        </authorList>
    </citation>
    <scope>NUCLEOTIDE SEQUENCE [LARGE SCALE GENOMIC DNA]</scope>
    <source>
        <strain evidence="2 3">CBS 160.54</strain>
    </source>
</reference>
<feature type="compositionally biased region" description="Gly residues" evidence="1">
    <location>
        <begin position="277"/>
        <end position="287"/>
    </location>
</feature>
<gene>
    <name evidence="2" type="ORF">G647_07040</name>
</gene>
<feature type="region of interest" description="Disordered" evidence="1">
    <location>
        <begin position="197"/>
        <end position="247"/>
    </location>
</feature>
<name>V9D325_9EURO</name>
<evidence type="ECO:0000313" key="2">
    <source>
        <dbReference type="EMBL" id="ETI20698.1"/>
    </source>
</evidence>
<dbReference type="OrthoDB" id="10643037at2759"/>
<dbReference type="RefSeq" id="XP_008729579.1">
    <property type="nucleotide sequence ID" value="XM_008731357.1"/>
</dbReference>
<sequence>MSSSATQANAGHEPEPVSATIVTCCNTSIPPAHGFSLPSWPPPLFSFDISSSLSPTSTTTVRVRTTIYVTRNVTVSGPPPMQTHSGGEYTFIDSPGSSMTRNTNTDTKTSYGSIGSFPVSPIPRAEGRVSTISPLPSANATLSTTSTLDIASPATRTTTLVKAVIVTASPALLATSSSPAPVRPVVLTESSFTARFQAESPQISSTHTSDSSPDTTRTRSMVPSTMPDPMLIPNPRPSEAHVSSPSTDLPECSIVFGTSTPSTCTLGPPAVTVHASQGGGGGGGGGGRRPERRAEAEAYSEAGRRPAMHTVVVVTLWGDDGRMVPQVSTLRTILVAETVSGSKSVH</sequence>
<dbReference type="Proteomes" id="UP000030678">
    <property type="component" value="Unassembled WGS sequence"/>
</dbReference>
<protein>
    <submittedName>
        <fullName evidence="2">Uncharacterized protein</fullName>
    </submittedName>
</protein>